<feature type="domain" description="LtfC/p132/Gp6 beta-sandwich" evidence="1">
    <location>
        <begin position="13"/>
        <end position="105"/>
    </location>
</feature>
<gene>
    <name evidence="2" type="ORF">ACFYY5_29660</name>
</gene>
<dbReference type="EMBL" id="JBIATK010000012">
    <property type="protein sequence ID" value="MFF4027023.1"/>
    <property type="molecule type" value="Genomic_DNA"/>
</dbReference>
<proteinExistence type="predicted"/>
<evidence type="ECO:0000259" key="1">
    <source>
        <dbReference type="Pfam" id="PF23926"/>
    </source>
</evidence>
<accession>A0ABW6TQR4</accession>
<evidence type="ECO:0000313" key="3">
    <source>
        <dbReference type="Proteomes" id="UP001602089"/>
    </source>
</evidence>
<dbReference type="RefSeq" id="WP_387132201.1">
    <property type="nucleotide sequence ID" value="NZ_JBIATK010000012.1"/>
</dbReference>
<dbReference type="InterPro" id="IPR055688">
    <property type="entry name" value="LtfC/p132/Gp6_b-sand"/>
</dbReference>
<dbReference type="Pfam" id="PF23926">
    <property type="entry name" value="LtfC"/>
    <property type="match status" value="1"/>
</dbReference>
<evidence type="ECO:0000313" key="2">
    <source>
        <dbReference type="EMBL" id="MFF4027023.1"/>
    </source>
</evidence>
<sequence>MSDPLFDPPLSALLPLSWHSDLVVDFQNVDPTDNTTPVDYETGVAGYLDLKMTEPQRFPATITGSHAVVRIESETADNVRGGTQWVFVLSYPGDPSTEIAVVNGVTARYDGKGAA</sequence>
<name>A0ABW6TQR4_9NOCA</name>
<dbReference type="Proteomes" id="UP001602089">
    <property type="component" value="Unassembled WGS sequence"/>
</dbReference>
<reference evidence="2 3" key="1">
    <citation type="submission" date="2024-10" db="EMBL/GenBank/DDBJ databases">
        <title>The Natural Products Discovery Center: Release of the First 8490 Sequenced Strains for Exploring Actinobacteria Biosynthetic Diversity.</title>
        <authorList>
            <person name="Kalkreuter E."/>
            <person name="Kautsar S.A."/>
            <person name="Yang D."/>
            <person name="Bader C.D."/>
            <person name="Teijaro C.N."/>
            <person name="Fluegel L."/>
            <person name="Davis C.M."/>
            <person name="Simpson J.R."/>
            <person name="Lauterbach L."/>
            <person name="Steele A.D."/>
            <person name="Gui C."/>
            <person name="Meng S."/>
            <person name="Li G."/>
            <person name="Viehrig K."/>
            <person name="Ye F."/>
            <person name="Su P."/>
            <person name="Kiefer A.F."/>
            <person name="Nichols A."/>
            <person name="Cepeda A.J."/>
            <person name="Yan W."/>
            <person name="Fan B."/>
            <person name="Jiang Y."/>
            <person name="Adhikari A."/>
            <person name="Zheng C.-J."/>
            <person name="Schuster L."/>
            <person name="Cowan T.M."/>
            <person name="Smanski M.J."/>
            <person name="Chevrette M.G."/>
            <person name="De Carvalho L.P.S."/>
            <person name="Shen B."/>
        </authorList>
    </citation>
    <scope>NUCLEOTIDE SEQUENCE [LARGE SCALE GENOMIC DNA]</scope>
    <source>
        <strain evidence="2 3">NPDC001867</strain>
    </source>
</reference>
<protein>
    <recommendedName>
        <fullName evidence="1">LtfC/p132/Gp6 beta-sandwich domain-containing protein</fullName>
    </recommendedName>
</protein>
<keyword evidence="3" id="KW-1185">Reference proteome</keyword>
<organism evidence="2 3">
    <name type="scientific">Nocardia elegans</name>
    <dbReference type="NCBI Taxonomy" id="300029"/>
    <lineage>
        <taxon>Bacteria</taxon>
        <taxon>Bacillati</taxon>
        <taxon>Actinomycetota</taxon>
        <taxon>Actinomycetes</taxon>
        <taxon>Mycobacteriales</taxon>
        <taxon>Nocardiaceae</taxon>
        <taxon>Nocardia</taxon>
    </lineage>
</organism>
<comment type="caution">
    <text evidence="2">The sequence shown here is derived from an EMBL/GenBank/DDBJ whole genome shotgun (WGS) entry which is preliminary data.</text>
</comment>